<sequence>MKVLFFSLLLVFMANAEEAPPSNVAVKGKIEFSIRKSNGEFEISQLIDVPKDLIGVQECHIQLIAEDDFYNTYPGYIELRTLPNGIVAPIFIISSKYIDENSRYWKKHINSATISVGGFSTNSDWIPEIINGEYVLFSTNIDSGLNIFHQITLGQPLTVELQRSENPTLVTISYTPVDASLSNMIRLCMQRIMGDTGA</sequence>
<dbReference type="EMBL" id="JAPFRD010000013">
    <property type="protein sequence ID" value="MCW8109898.1"/>
    <property type="molecule type" value="Genomic_DNA"/>
</dbReference>
<accession>A0ABT3PAU3</accession>
<keyword evidence="1" id="KW-0732">Signal</keyword>
<reference evidence="2" key="1">
    <citation type="submission" date="2022-11" db="EMBL/GenBank/DDBJ databases">
        <title>Alteromonas sp. nov., isolated from sea water of the Qingdao.</title>
        <authorList>
            <person name="Wang Q."/>
        </authorList>
    </citation>
    <scope>NUCLEOTIDE SEQUENCE</scope>
    <source>
        <strain evidence="2">ASW11-7</strain>
    </source>
</reference>
<dbReference type="Proteomes" id="UP001142810">
    <property type="component" value="Unassembled WGS sequence"/>
</dbReference>
<evidence type="ECO:0000256" key="1">
    <source>
        <dbReference type="SAM" id="SignalP"/>
    </source>
</evidence>
<comment type="caution">
    <text evidence="2">The sequence shown here is derived from an EMBL/GenBank/DDBJ whole genome shotgun (WGS) entry which is preliminary data.</text>
</comment>
<feature type="chain" id="PRO_5046703788" evidence="1">
    <location>
        <begin position="17"/>
        <end position="198"/>
    </location>
</feature>
<dbReference type="RefSeq" id="WP_265618778.1">
    <property type="nucleotide sequence ID" value="NZ_JAPFRD010000013.1"/>
</dbReference>
<keyword evidence="3" id="KW-1185">Reference proteome</keyword>
<evidence type="ECO:0000313" key="2">
    <source>
        <dbReference type="EMBL" id="MCW8109898.1"/>
    </source>
</evidence>
<organism evidence="2 3">
    <name type="scientific">Alteromonas aquimaris</name>
    <dbReference type="NCBI Taxonomy" id="2998417"/>
    <lineage>
        <taxon>Bacteria</taxon>
        <taxon>Pseudomonadati</taxon>
        <taxon>Pseudomonadota</taxon>
        <taxon>Gammaproteobacteria</taxon>
        <taxon>Alteromonadales</taxon>
        <taxon>Alteromonadaceae</taxon>
        <taxon>Alteromonas/Salinimonas group</taxon>
        <taxon>Alteromonas</taxon>
    </lineage>
</organism>
<name>A0ABT3PAU3_9ALTE</name>
<evidence type="ECO:0000313" key="3">
    <source>
        <dbReference type="Proteomes" id="UP001142810"/>
    </source>
</evidence>
<protein>
    <submittedName>
        <fullName evidence="2">Uncharacterized protein</fullName>
    </submittedName>
</protein>
<feature type="signal peptide" evidence="1">
    <location>
        <begin position="1"/>
        <end position="16"/>
    </location>
</feature>
<gene>
    <name evidence="2" type="ORF">OPS25_15430</name>
</gene>
<proteinExistence type="predicted"/>